<protein>
    <submittedName>
        <fullName evidence="6">Lebercilin-like protein</fullName>
    </submittedName>
</protein>
<proteinExistence type="inferred from homology"/>
<dbReference type="AlphaFoldDB" id="A0A8B8AQA1"/>
<evidence type="ECO:0000313" key="6">
    <source>
        <dbReference type="RefSeq" id="XP_022293677.1"/>
    </source>
</evidence>
<sequence>MKRYKSLADQNNLKERDELQKENQKLQIDLEEKELRVKDLEKHIVNLNKNHRHELGIEMARNRENQKQVDNLRDQNSQLEKLLKEKDKEIQIKNIYANRARAPHRLPASYGGTPHDTPPPKARKRAPSLHDMTPREKVKLYEEKRREEQQKQRESRKGKGDGPRMAFNDNIDKTSRNSQRLDDYDSYNSYDSPQKSSKNKGYSGSTEYAPAPTWRRPAPEEHEYESTKENKPPLPDTGRRGFSFKFPGGTGRPEAEIEEFEAIIAKEVTS</sequence>
<feature type="compositionally biased region" description="Basic and acidic residues" evidence="3">
    <location>
        <begin position="12"/>
        <end position="21"/>
    </location>
</feature>
<dbReference type="PANTHER" id="PTHR16650">
    <property type="entry name" value="C21ORF13-RELATED"/>
    <property type="match status" value="1"/>
</dbReference>
<feature type="region of interest" description="Disordered" evidence="3">
    <location>
        <begin position="1"/>
        <end position="21"/>
    </location>
</feature>
<feature type="compositionally biased region" description="Basic and acidic residues" evidence="3">
    <location>
        <begin position="170"/>
        <end position="183"/>
    </location>
</feature>
<dbReference type="PANTHER" id="PTHR16650:SF6">
    <property type="entry name" value="GH21622P"/>
    <property type="match status" value="1"/>
</dbReference>
<accession>A0A8B8AQA1</accession>
<feature type="domain" description="Lebercilin" evidence="4">
    <location>
        <begin position="2"/>
        <end position="89"/>
    </location>
</feature>
<evidence type="ECO:0000256" key="3">
    <source>
        <dbReference type="SAM" id="MobiDB-lite"/>
    </source>
</evidence>
<feature type="compositionally biased region" description="Basic and acidic residues" evidence="3">
    <location>
        <begin position="217"/>
        <end position="231"/>
    </location>
</feature>
<keyword evidence="2" id="KW-0175">Coiled coil</keyword>
<dbReference type="KEGG" id="cvn:111104165"/>
<dbReference type="GO" id="GO:0042073">
    <property type="term" value="P:intraciliary transport"/>
    <property type="evidence" value="ECO:0007669"/>
    <property type="project" value="TreeGrafter"/>
</dbReference>
<evidence type="ECO:0000256" key="2">
    <source>
        <dbReference type="ARBA" id="ARBA00023054"/>
    </source>
</evidence>
<dbReference type="GO" id="GO:0005930">
    <property type="term" value="C:axoneme"/>
    <property type="evidence" value="ECO:0007669"/>
    <property type="project" value="TreeGrafter"/>
</dbReference>
<comment type="similarity">
    <text evidence="1">Belongs to the LCA5 family.</text>
</comment>
<dbReference type="RefSeq" id="XP_022293677.1">
    <property type="nucleotide sequence ID" value="XM_022437969.1"/>
</dbReference>
<keyword evidence="5" id="KW-1185">Reference proteome</keyword>
<reference evidence="6" key="1">
    <citation type="submission" date="2025-08" db="UniProtKB">
        <authorList>
            <consortium name="RefSeq"/>
        </authorList>
    </citation>
    <scope>IDENTIFICATION</scope>
    <source>
        <tissue evidence="6">Whole sample</tissue>
    </source>
</reference>
<evidence type="ECO:0000256" key="1">
    <source>
        <dbReference type="ARBA" id="ARBA00010229"/>
    </source>
</evidence>
<organism evidence="5 6">
    <name type="scientific">Crassostrea virginica</name>
    <name type="common">Eastern oyster</name>
    <dbReference type="NCBI Taxonomy" id="6565"/>
    <lineage>
        <taxon>Eukaryota</taxon>
        <taxon>Metazoa</taxon>
        <taxon>Spiralia</taxon>
        <taxon>Lophotrochozoa</taxon>
        <taxon>Mollusca</taxon>
        <taxon>Bivalvia</taxon>
        <taxon>Autobranchia</taxon>
        <taxon>Pteriomorphia</taxon>
        <taxon>Ostreida</taxon>
        <taxon>Ostreoidea</taxon>
        <taxon>Ostreidae</taxon>
        <taxon>Crassostrea</taxon>
    </lineage>
</organism>
<name>A0A8B8AQA1_CRAVI</name>
<evidence type="ECO:0000259" key="4">
    <source>
        <dbReference type="Pfam" id="PF15619"/>
    </source>
</evidence>
<dbReference type="GeneID" id="111104165"/>
<dbReference type="Proteomes" id="UP000694844">
    <property type="component" value="Chromosome 7"/>
</dbReference>
<dbReference type="OrthoDB" id="2123794at2759"/>
<dbReference type="InterPro" id="IPR028933">
    <property type="entry name" value="Lebercilin_dom"/>
</dbReference>
<evidence type="ECO:0000313" key="5">
    <source>
        <dbReference type="Proteomes" id="UP000694844"/>
    </source>
</evidence>
<dbReference type="InterPro" id="IPR026188">
    <property type="entry name" value="Lebercilin-like"/>
</dbReference>
<dbReference type="Pfam" id="PF15619">
    <property type="entry name" value="Lebercilin"/>
    <property type="match status" value="1"/>
</dbReference>
<feature type="compositionally biased region" description="Basic and acidic residues" evidence="3">
    <location>
        <begin position="132"/>
        <end position="162"/>
    </location>
</feature>
<feature type="compositionally biased region" description="Polar residues" evidence="3">
    <location>
        <begin position="193"/>
        <end position="206"/>
    </location>
</feature>
<feature type="region of interest" description="Disordered" evidence="3">
    <location>
        <begin position="95"/>
        <end position="255"/>
    </location>
</feature>
<gene>
    <name evidence="6" type="primary">LOC111104165</name>
</gene>